<evidence type="ECO:0000256" key="5">
    <source>
        <dbReference type="ARBA" id="ARBA00022801"/>
    </source>
</evidence>
<dbReference type="PANTHER" id="PTHR43390">
    <property type="entry name" value="SIGNAL PEPTIDASE I"/>
    <property type="match status" value="1"/>
</dbReference>
<sequence length="288" mass="30620">METQQLPEDRDSVPPTVDDEGATTSSRSSGVSTDGTTDGTTDCTADGTAEEGADTESVPFSPLRLRTWPYWARELALLVVVCAVVLVLVNRFVAQPFTIPSGSMENNLAVGDRVLVNKLSYDFGGSPQRGDVIVFDGRGSFIDTYSQDTTGDSSGNDFVKRVIGIGGDTVKCCDAQGRVTVDGIPLDESSYLYPGAKPSAFPFVVKVPPGKLFVLGDNRAVSADSRDHMGDPGGGFVPVDKVIGRVEWVILPVGHWRSLARPSVFATLDREINASDERTGRRAGTSGG</sequence>
<dbReference type="RefSeq" id="WP_196192502.1">
    <property type="nucleotide sequence ID" value="NZ_JADPRT010000002.1"/>
</dbReference>
<evidence type="ECO:0000256" key="2">
    <source>
        <dbReference type="ARBA" id="ARBA00004401"/>
    </source>
</evidence>
<name>A0A931FD90_9ACTN</name>
<keyword evidence="5 7" id="KW-0378">Hydrolase</keyword>
<dbReference type="Proteomes" id="UP000657385">
    <property type="component" value="Unassembled WGS sequence"/>
</dbReference>
<keyword evidence="7" id="KW-0812">Transmembrane</keyword>
<dbReference type="GO" id="GO:0004252">
    <property type="term" value="F:serine-type endopeptidase activity"/>
    <property type="evidence" value="ECO:0007669"/>
    <property type="project" value="InterPro"/>
</dbReference>
<gene>
    <name evidence="10" type="primary">lepB</name>
    <name evidence="10" type="ORF">I2501_04480</name>
</gene>
<feature type="active site" evidence="6">
    <location>
        <position position="160"/>
    </location>
</feature>
<proteinExistence type="inferred from homology"/>
<comment type="subcellular location">
    <subcellularLocation>
        <location evidence="2">Cell membrane</location>
        <topology evidence="2">Single-pass type II membrane protein</topology>
    </subcellularLocation>
    <subcellularLocation>
        <location evidence="7">Membrane</location>
        <topology evidence="7">Single-pass type II membrane protein</topology>
    </subcellularLocation>
</comment>
<evidence type="ECO:0000256" key="7">
    <source>
        <dbReference type="RuleBase" id="RU362042"/>
    </source>
</evidence>
<dbReference type="EC" id="3.4.21.89" evidence="4 7"/>
<dbReference type="CDD" id="cd06530">
    <property type="entry name" value="S26_SPase_I"/>
    <property type="match status" value="1"/>
</dbReference>
<evidence type="ECO:0000256" key="8">
    <source>
        <dbReference type="SAM" id="MobiDB-lite"/>
    </source>
</evidence>
<organism evidence="10 11">
    <name type="scientific">Streptacidiphilus fuscans</name>
    <dbReference type="NCBI Taxonomy" id="2789292"/>
    <lineage>
        <taxon>Bacteria</taxon>
        <taxon>Bacillati</taxon>
        <taxon>Actinomycetota</taxon>
        <taxon>Actinomycetes</taxon>
        <taxon>Kitasatosporales</taxon>
        <taxon>Streptomycetaceae</taxon>
        <taxon>Streptacidiphilus</taxon>
    </lineage>
</organism>
<dbReference type="GO" id="GO:0006465">
    <property type="term" value="P:signal peptide processing"/>
    <property type="evidence" value="ECO:0007669"/>
    <property type="project" value="InterPro"/>
</dbReference>
<feature type="active site" evidence="6">
    <location>
        <position position="103"/>
    </location>
</feature>
<evidence type="ECO:0000313" key="10">
    <source>
        <dbReference type="EMBL" id="MBF9067296.1"/>
    </source>
</evidence>
<keyword evidence="7" id="KW-0472">Membrane</keyword>
<evidence type="ECO:0000259" key="9">
    <source>
        <dbReference type="Pfam" id="PF10502"/>
    </source>
</evidence>
<keyword evidence="7" id="KW-0645">Protease</keyword>
<dbReference type="InterPro" id="IPR019758">
    <property type="entry name" value="Pept_S26A_signal_pept_1_CS"/>
</dbReference>
<dbReference type="NCBIfam" id="TIGR02227">
    <property type="entry name" value="sigpep_I_bact"/>
    <property type="match status" value="1"/>
</dbReference>
<feature type="transmembrane region" description="Helical" evidence="7">
    <location>
        <begin position="75"/>
        <end position="94"/>
    </location>
</feature>
<dbReference type="InterPro" id="IPR000223">
    <property type="entry name" value="Pept_S26A_signal_pept_1"/>
</dbReference>
<feature type="region of interest" description="Disordered" evidence="8">
    <location>
        <begin position="1"/>
        <end position="57"/>
    </location>
</feature>
<comment type="catalytic activity">
    <reaction evidence="1 7">
        <text>Cleavage of hydrophobic, N-terminal signal or leader sequences from secreted and periplasmic proteins.</text>
        <dbReference type="EC" id="3.4.21.89"/>
    </reaction>
</comment>
<dbReference type="PROSITE" id="PS00761">
    <property type="entry name" value="SPASE_I_3"/>
    <property type="match status" value="1"/>
</dbReference>
<dbReference type="AlphaFoldDB" id="A0A931FD90"/>
<dbReference type="Pfam" id="PF10502">
    <property type="entry name" value="Peptidase_S26"/>
    <property type="match status" value="1"/>
</dbReference>
<dbReference type="PRINTS" id="PR00727">
    <property type="entry name" value="LEADERPTASE"/>
</dbReference>
<evidence type="ECO:0000313" key="11">
    <source>
        <dbReference type="Proteomes" id="UP000657385"/>
    </source>
</evidence>
<feature type="compositionally biased region" description="Low complexity" evidence="8">
    <location>
        <begin position="22"/>
        <end position="47"/>
    </location>
</feature>
<keyword evidence="11" id="KW-1185">Reference proteome</keyword>
<dbReference type="InterPro" id="IPR036286">
    <property type="entry name" value="LexA/Signal_pep-like_sf"/>
</dbReference>
<keyword evidence="7" id="KW-1133">Transmembrane helix</keyword>
<dbReference type="GO" id="GO:0009003">
    <property type="term" value="F:signal peptidase activity"/>
    <property type="evidence" value="ECO:0007669"/>
    <property type="project" value="UniProtKB-EC"/>
</dbReference>
<evidence type="ECO:0000256" key="1">
    <source>
        <dbReference type="ARBA" id="ARBA00000677"/>
    </source>
</evidence>
<comment type="similarity">
    <text evidence="3 7">Belongs to the peptidase S26 family.</text>
</comment>
<reference evidence="10" key="1">
    <citation type="submission" date="2020-11" db="EMBL/GenBank/DDBJ databases">
        <title>Isolation and identification of active actinomycetes.</title>
        <authorList>
            <person name="Yu B."/>
        </authorList>
    </citation>
    <scope>NUCLEOTIDE SEQUENCE</scope>
    <source>
        <strain evidence="10">NEAU-YB345</strain>
    </source>
</reference>
<dbReference type="PANTHER" id="PTHR43390:SF1">
    <property type="entry name" value="CHLOROPLAST PROCESSING PEPTIDASE"/>
    <property type="match status" value="1"/>
</dbReference>
<accession>A0A931FD90</accession>
<evidence type="ECO:0000256" key="6">
    <source>
        <dbReference type="PIRSR" id="PIRSR600223-1"/>
    </source>
</evidence>
<dbReference type="InterPro" id="IPR019533">
    <property type="entry name" value="Peptidase_S26"/>
</dbReference>
<evidence type="ECO:0000256" key="4">
    <source>
        <dbReference type="ARBA" id="ARBA00013208"/>
    </source>
</evidence>
<dbReference type="GO" id="GO:0005886">
    <property type="term" value="C:plasma membrane"/>
    <property type="evidence" value="ECO:0007669"/>
    <property type="project" value="UniProtKB-SubCell"/>
</dbReference>
<dbReference type="EMBL" id="JADPRT010000002">
    <property type="protein sequence ID" value="MBF9067296.1"/>
    <property type="molecule type" value="Genomic_DNA"/>
</dbReference>
<protein>
    <recommendedName>
        <fullName evidence="4 7">Signal peptidase I</fullName>
        <ecNumber evidence="4 7">3.4.21.89</ecNumber>
    </recommendedName>
</protein>
<dbReference type="SUPFAM" id="SSF51306">
    <property type="entry name" value="LexA/Signal peptidase"/>
    <property type="match status" value="1"/>
</dbReference>
<comment type="caution">
    <text evidence="10">The sequence shown here is derived from an EMBL/GenBank/DDBJ whole genome shotgun (WGS) entry which is preliminary data.</text>
</comment>
<dbReference type="Gene3D" id="2.10.109.10">
    <property type="entry name" value="Umud Fragment, subunit A"/>
    <property type="match status" value="1"/>
</dbReference>
<evidence type="ECO:0000256" key="3">
    <source>
        <dbReference type="ARBA" id="ARBA00009370"/>
    </source>
</evidence>
<feature type="domain" description="Peptidase S26" evidence="9">
    <location>
        <begin position="74"/>
        <end position="250"/>
    </location>
</feature>